<dbReference type="EMBL" id="JBEPIJ010000001">
    <property type="protein sequence ID" value="MES0872738.1"/>
    <property type="molecule type" value="Genomic_DNA"/>
</dbReference>
<dbReference type="RefSeq" id="WP_352886860.1">
    <property type="nucleotide sequence ID" value="NZ_JBEPIJ010000001.1"/>
</dbReference>
<protein>
    <submittedName>
        <fullName evidence="1">DUF2855 family protein</fullName>
    </submittedName>
</protein>
<proteinExistence type="predicted"/>
<organism evidence="1 2">
    <name type="scientific">Sinimarinibacterium thermocellulolyticum</name>
    <dbReference type="NCBI Taxonomy" id="3170016"/>
    <lineage>
        <taxon>Bacteria</taxon>
        <taxon>Pseudomonadati</taxon>
        <taxon>Pseudomonadota</taxon>
        <taxon>Gammaproteobacteria</taxon>
        <taxon>Nevskiales</taxon>
        <taxon>Nevskiaceae</taxon>
        <taxon>Sinimarinibacterium</taxon>
    </lineage>
</organism>
<gene>
    <name evidence="1" type="ORF">ABSH63_01750</name>
</gene>
<comment type="caution">
    <text evidence="1">The sequence shown here is derived from an EMBL/GenBank/DDBJ whole genome shotgun (WGS) entry which is preliminary data.</text>
</comment>
<dbReference type="Proteomes" id="UP001465331">
    <property type="component" value="Unassembled WGS sequence"/>
</dbReference>
<name>A0ABV2A652_9GAMM</name>
<dbReference type="InterPro" id="IPR021276">
    <property type="entry name" value="DUF2855"/>
</dbReference>
<sequence length="365" mass="40344">MNVHELWVRRDDLRQTRLVERAAQALDEGEIRVAIDKFGLTANNVSYALTGDLIGYWKFYPAQGHESDGWGKVPVWGFADVIESRCADIAVGERLWGFFPMATQVVLRPGKIEPARFKDFAPHRKALPGLYNEYHRTANDPPFLKQMEDERCLLFPLFATSFILYDYLIANDFFGAQQVLIGSASSKTGFGLAHLLHHDIAVKQRVVGLTSPSNVAFVKGLDVCDEVVTYGDIATLDASKTTAFIDMAGSGEVIRAVHEHFCDNIRHSAIVGATHWDAARHEGTVPGARPTMFFAPSHIARREKEWGPGAVLMKAFAAGAKIAQSVADKLEVVHARGPAAVEQRYLEMINNQVPPSRGLMLSMQG</sequence>
<reference evidence="1 2" key="1">
    <citation type="submission" date="2024-06" db="EMBL/GenBank/DDBJ databases">
        <authorList>
            <person name="Li Z."/>
            <person name="Jiang Y."/>
        </authorList>
    </citation>
    <scope>NUCLEOTIDE SEQUENCE [LARGE SCALE GENOMIC DNA]</scope>
    <source>
        <strain evidence="1 2">HSW-8</strain>
    </source>
</reference>
<keyword evidence="2" id="KW-1185">Reference proteome</keyword>
<evidence type="ECO:0000313" key="2">
    <source>
        <dbReference type="Proteomes" id="UP001465331"/>
    </source>
</evidence>
<dbReference type="Pfam" id="PF11017">
    <property type="entry name" value="DUF2855"/>
    <property type="match status" value="1"/>
</dbReference>
<accession>A0ABV2A652</accession>
<evidence type="ECO:0000313" key="1">
    <source>
        <dbReference type="EMBL" id="MES0872738.1"/>
    </source>
</evidence>